<comment type="catalytic activity">
    <reaction evidence="14 16">
        <text>ATP + (deoxyribonucleotide)n-3'-hydroxyl + 5'-phospho-(deoxyribonucleotide)m = (deoxyribonucleotide)n+m + AMP + diphosphate.</text>
        <dbReference type="EC" id="6.5.1.1"/>
    </reaction>
</comment>
<dbReference type="GO" id="GO:0071897">
    <property type="term" value="P:DNA biosynthetic process"/>
    <property type="evidence" value="ECO:0007669"/>
    <property type="project" value="InterPro"/>
</dbReference>
<keyword evidence="12 16" id="KW-0234">DNA repair</keyword>
<feature type="region of interest" description="Disordered" evidence="18">
    <location>
        <begin position="67"/>
        <end position="86"/>
    </location>
</feature>
<evidence type="ECO:0000259" key="19">
    <source>
        <dbReference type="PROSITE" id="PS50160"/>
    </source>
</evidence>
<dbReference type="InterPro" id="IPR036599">
    <property type="entry name" value="DNA_ligase_N_sf"/>
</dbReference>
<dbReference type="InterPro" id="IPR029710">
    <property type="entry name" value="LIG4"/>
</dbReference>
<dbReference type="GO" id="GO:0003677">
    <property type="term" value="F:DNA binding"/>
    <property type="evidence" value="ECO:0007669"/>
    <property type="project" value="InterPro"/>
</dbReference>
<keyword evidence="8 16" id="KW-0227">DNA damage</keyword>
<comment type="function">
    <text evidence="15">DNA ligase involved in DNA non-homologous end joining (NHEJ); required for double-strand break (DSB) repair.</text>
</comment>
<feature type="compositionally biased region" description="Basic and acidic residues" evidence="18">
    <location>
        <begin position="18"/>
        <end position="33"/>
    </location>
</feature>
<evidence type="ECO:0000256" key="17">
    <source>
        <dbReference type="RuleBase" id="RU004196"/>
    </source>
</evidence>
<evidence type="ECO:0000256" key="6">
    <source>
        <dbReference type="ARBA" id="ARBA00022737"/>
    </source>
</evidence>
<comment type="caution">
    <text evidence="21">The sequence shown here is derived from an EMBL/GenBank/DDBJ whole genome shotgun (WGS) entry which is preliminary data.</text>
</comment>
<feature type="region of interest" description="Disordered" evidence="18">
    <location>
        <begin position="559"/>
        <end position="623"/>
    </location>
</feature>
<evidence type="ECO:0000256" key="1">
    <source>
        <dbReference type="ARBA" id="ARBA00001946"/>
    </source>
</evidence>
<evidence type="ECO:0000313" key="21">
    <source>
        <dbReference type="EMBL" id="EXJ55863.1"/>
    </source>
</evidence>
<dbReference type="RefSeq" id="XP_007760973.1">
    <property type="nucleotide sequence ID" value="XM_007762783.1"/>
</dbReference>
<feature type="domain" description="BRCT" evidence="20">
    <location>
        <begin position="794"/>
        <end position="884"/>
    </location>
</feature>
<dbReference type="Pfam" id="PF04679">
    <property type="entry name" value="DNA_ligase_A_C"/>
    <property type="match status" value="1"/>
</dbReference>
<dbReference type="PROSITE" id="PS50160">
    <property type="entry name" value="DNA_LIGASE_A3"/>
    <property type="match status" value="1"/>
</dbReference>
<dbReference type="InterPro" id="IPR001357">
    <property type="entry name" value="BRCT_dom"/>
</dbReference>
<dbReference type="PROSITE" id="PS50172">
    <property type="entry name" value="BRCT"/>
    <property type="match status" value="2"/>
</dbReference>
<dbReference type="AlphaFoldDB" id="W9VK48"/>
<name>W9VK48_9EURO</name>
<dbReference type="GO" id="GO:0046872">
    <property type="term" value="F:metal ion binding"/>
    <property type="evidence" value="ECO:0007669"/>
    <property type="project" value="UniProtKB-KW"/>
</dbReference>
<dbReference type="SMART" id="SM00292">
    <property type="entry name" value="BRCT"/>
    <property type="match status" value="2"/>
</dbReference>
<dbReference type="Pfam" id="PF11411">
    <property type="entry name" value="DNA_ligase_IV"/>
    <property type="match status" value="1"/>
</dbReference>
<accession>W9VK48</accession>
<evidence type="ECO:0000256" key="2">
    <source>
        <dbReference type="ARBA" id="ARBA00004123"/>
    </source>
</evidence>
<evidence type="ECO:0000256" key="16">
    <source>
        <dbReference type="RuleBase" id="RU000617"/>
    </source>
</evidence>
<dbReference type="PANTHER" id="PTHR45997:SF1">
    <property type="entry name" value="DNA LIGASE 4"/>
    <property type="match status" value="1"/>
</dbReference>
<feature type="region of interest" description="Disordered" evidence="18">
    <location>
        <begin position="743"/>
        <end position="768"/>
    </location>
</feature>
<dbReference type="STRING" id="1182544.W9VK48"/>
<dbReference type="VEuPathDB" id="FungiDB:A1O7_08794"/>
<keyword evidence="22" id="KW-1185">Reference proteome</keyword>
<gene>
    <name evidence="21" type="ORF">A1O7_08794</name>
</gene>
<dbReference type="PROSITE" id="PS00697">
    <property type="entry name" value="DNA_LIGASE_A1"/>
    <property type="match status" value="1"/>
</dbReference>
<feature type="compositionally biased region" description="Basic and acidic residues" evidence="18">
    <location>
        <begin position="743"/>
        <end position="757"/>
    </location>
</feature>
<dbReference type="eggNOG" id="KOG0966">
    <property type="taxonomic scope" value="Eukaryota"/>
</dbReference>
<proteinExistence type="inferred from homology"/>
<keyword evidence="13" id="KW-0539">Nucleus</keyword>
<dbReference type="CDD" id="cd07903">
    <property type="entry name" value="Adenylation_DNA_ligase_IV"/>
    <property type="match status" value="1"/>
</dbReference>
<evidence type="ECO:0000313" key="22">
    <source>
        <dbReference type="Proteomes" id="UP000019473"/>
    </source>
</evidence>
<dbReference type="GO" id="GO:0006303">
    <property type="term" value="P:double-strand break repair via nonhomologous end joining"/>
    <property type="evidence" value="ECO:0007669"/>
    <property type="project" value="TreeGrafter"/>
</dbReference>
<dbReference type="Pfam" id="PF01068">
    <property type="entry name" value="DNA_ligase_A_M"/>
    <property type="match status" value="1"/>
</dbReference>
<evidence type="ECO:0000256" key="9">
    <source>
        <dbReference type="ARBA" id="ARBA00022840"/>
    </source>
</evidence>
<dbReference type="InterPro" id="IPR016059">
    <property type="entry name" value="DNA_ligase_ATP-dep_CS"/>
</dbReference>
<dbReference type="GO" id="GO:0003910">
    <property type="term" value="F:DNA ligase (ATP) activity"/>
    <property type="evidence" value="ECO:0007669"/>
    <property type="project" value="UniProtKB-EC"/>
</dbReference>
<evidence type="ECO:0000256" key="18">
    <source>
        <dbReference type="SAM" id="MobiDB-lite"/>
    </source>
</evidence>
<dbReference type="Pfam" id="PF04675">
    <property type="entry name" value="DNA_ligase_A_N"/>
    <property type="match status" value="1"/>
</dbReference>
<dbReference type="GO" id="GO:0006310">
    <property type="term" value="P:DNA recombination"/>
    <property type="evidence" value="ECO:0007669"/>
    <property type="project" value="UniProtKB-KW"/>
</dbReference>
<dbReference type="Gene3D" id="3.40.50.10190">
    <property type="entry name" value="BRCT domain"/>
    <property type="match status" value="2"/>
</dbReference>
<dbReference type="InterPro" id="IPR012308">
    <property type="entry name" value="DNA_ligase_ATP-dep_N"/>
</dbReference>
<keyword evidence="10" id="KW-0460">Magnesium</keyword>
<evidence type="ECO:0000256" key="13">
    <source>
        <dbReference type="ARBA" id="ARBA00023242"/>
    </source>
</evidence>
<dbReference type="InterPro" id="IPR036420">
    <property type="entry name" value="BRCT_dom_sf"/>
</dbReference>
<evidence type="ECO:0000256" key="8">
    <source>
        <dbReference type="ARBA" id="ARBA00022763"/>
    </source>
</evidence>
<evidence type="ECO:0000256" key="3">
    <source>
        <dbReference type="ARBA" id="ARBA00007572"/>
    </source>
</evidence>
<comment type="subcellular location">
    <subcellularLocation>
        <location evidence="2">Nucleus</location>
    </subcellularLocation>
</comment>
<dbReference type="FunFam" id="3.30.470.30:FF:000013">
    <property type="entry name" value="DNA ligase"/>
    <property type="match status" value="1"/>
</dbReference>
<evidence type="ECO:0000256" key="12">
    <source>
        <dbReference type="ARBA" id="ARBA00023204"/>
    </source>
</evidence>
<dbReference type="EC" id="6.5.1.1" evidence="16"/>
<dbReference type="HOGENOM" id="CLU_004844_1_1_1"/>
<evidence type="ECO:0000256" key="5">
    <source>
        <dbReference type="ARBA" id="ARBA00022723"/>
    </source>
</evidence>
<feature type="domain" description="ATP-dependent DNA ligase family profile" evidence="19">
    <location>
        <begin position="427"/>
        <end position="552"/>
    </location>
</feature>
<keyword evidence="6" id="KW-0677">Repeat</keyword>
<keyword evidence="11 16" id="KW-0233">DNA recombination</keyword>
<comment type="similarity">
    <text evidence="3 17">Belongs to the ATP-dependent DNA ligase family.</text>
</comment>
<dbReference type="InterPro" id="IPR021536">
    <property type="entry name" value="DNA_ligase_IV_dom"/>
</dbReference>
<keyword evidence="7 16" id="KW-0547">Nucleotide-binding</keyword>
<evidence type="ECO:0000259" key="20">
    <source>
        <dbReference type="PROSITE" id="PS50172"/>
    </source>
</evidence>
<dbReference type="Gene3D" id="3.30.470.30">
    <property type="entry name" value="DNA ligase/mRNA capping enzyme"/>
    <property type="match status" value="1"/>
</dbReference>
<keyword evidence="9 16" id="KW-0067">ATP-binding</keyword>
<keyword evidence="5" id="KW-0479">Metal-binding</keyword>
<feature type="compositionally biased region" description="Basic residues" evidence="18">
    <location>
        <begin position="758"/>
        <end position="768"/>
    </location>
</feature>
<evidence type="ECO:0000256" key="7">
    <source>
        <dbReference type="ARBA" id="ARBA00022741"/>
    </source>
</evidence>
<feature type="domain" description="BRCT" evidence="20">
    <location>
        <begin position="967"/>
        <end position="1088"/>
    </location>
</feature>
<dbReference type="FunFam" id="1.10.3260.10:FF:000008">
    <property type="entry name" value="DNA ligase 4"/>
    <property type="match status" value="1"/>
</dbReference>
<dbReference type="Gene3D" id="1.10.3260.10">
    <property type="entry name" value="DNA ligase, ATP-dependent, N-terminal domain"/>
    <property type="match status" value="1"/>
</dbReference>
<dbReference type="InterPro" id="IPR012310">
    <property type="entry name" value="DNA_ligase_ATP-dep_cent"/>
</dbReference>
<dbReference type="SUPFAM" id="SSF56091">
    <property type="entry name" value="DNA ligase/mRNA capping enzyme, catalytic domain"/>
    <property type="match status" value="1"/>
</dbReference>
<feature type="compositionally biased region" description="Low complexity" evidence="18">
    <location>
        <begin position="561"/>
        <end position="572"/>
    </location>
</feature>
<dbReference type="GO" id="GO:0006297">
    <property type="term" value="P:nucleotide-excision repair, DNA gap filling"/>
    <property type="evidence" value="ECO:0007669"/>
    <property type="project" value="TreeGrafter"/>
</dbReference>
<dbReference type="Proteomes" id="UP000019473">
    <property type="component" value="Unassembled WGS sequence"/>
</dbReference>
<evidence type="ECO:0000256" key="4">
    <source>
        <dbReference type="ARBA" id="ARBA00022598"/>
    </source>
</evidence>
<dbReference type="InterPro" id="IPR012309">
    <property type="entry name" value="DNA_ligase_ATP-dep_C"/>
</dbReference>
<evidence type="ECO:0000256" key="15">
    <source>
        <dbReference type="ARBA" id="ARBA00043870"/>
    </source>
</evidence>
<dbReference type="SUPFAM" id="SSF52113">
    <property type="entry name" value="BRCT domain"/>
    <property type="match status" value="2"/>
</dbReference>
<reference evidence="21 22" key="1">
    <citation type="submission" date="2013-03" db="EMBL/GenBank/DDBJ databases">
        <title>The Genome Sequence of Cladophialophora yegresii CBS 114405.</title>
        <authorList>
            <consortium name="The Broad Institute Genomics Platform"/>
            <person name="Cuomo C."/>
            <person name="de Hoog S."/>
            <person name="Gorbushina A."/>
            <person name="Walker B."/>
            <person name="Young S.K."/>
            <person name="Zeng Q."/>
            <person name="Gargeya S."/>
            <person name="Fitzgerald M."/>
            <person name="Haas B."/>
            <person name="Abouelleil A."/>
            <person name="Allen A.W."/>
            <person name="Alvarado L."/>
            <person name="Arachchi H.M."/>
            <person name="Berlin A.M."/>
            <person name="Chapman S.B."/>
            <person name="Gainer-Dewar J."/>
            <person name="Goldberg J."/>
            <person name="Griggs A."/>
            <person name="Gujja S."/>
            <person name="Hansen M."/>
            <person name="Howarth C."/>
            <person name="Imamovic A."/>
            <person name="Ireland A."/>
            <person name="Larimer J."/>
            <person name="McCowan C."/>
            <person name="Murphy C."/>
            <person name="Pearson M."/>
            <person name="Poon T.W."/>
            <person name="Priest M."/>
            <person name="Roberts A."/>
            <person name="Saif S."/>
            <person name="Shea T."/>
            <person name="Sisk P."/>
            <person name="Sykes S."/>
            <person name="Wortman J."/>
            <person name="Nusbaum C."/>
            <person name="Birren B."/>
        </authorList>
    </citation>
    <scope>NUCLEOTIDE SEQUENCE [LARGE SCALE GENOMIC DNA]</scope>
    <source>
        <strain evidence="21 22">CBS 114405</strain>
    </source>
</reference>
<sequence length="1089" mass="123809">MSEDDSQDGFSQRLNAPRSREEIERQLDEEYPNRPRNHGKSRPFHSLFQELFNPLLDLRNKPKVAVVNRRKVGPDGQSNKSPSERRRDLIERYIDRWRRDVGPDFFPALRLIIPDKDRERGVYGLKEKIIAKLLIKIMKIDKNSEDGYNLLNWKSPGQTNTSHTAGNFAARCYDALSKRPMRTKVGDMTIDEVNGMLDELSAAPKEQDQLPILAEFYKRMNAEELKWLIQIILKEMKVGATERTFFALWHPDAESLFNVSSNLRRVCWELYDPNVRLDGDEAGVALMQCFQPMLALSKQEPLKKVVEALRPTPEDPEFWIEEKLDGERMQMHMVTDESHPGGKRFQFWSRKAKDYTYLYGNGFQDPNGALTQSIKDCFRGGVDNIILDGEMITWDPNEKAPVPFGTLKSAALAEQRNPFAQGHRPVFRVFDILLLNGQPLTRYELRDRRKALAASIHSEAERFEIHDYVVATKVEEVEDLLRQVVAEASEGLVLKNPRSMYLLDDRSGDWQKVKPEYMEGFGEDLDCVILGGYYGSGKRGGFLSSFLCGLRASRQDLEVASQQQSQSQSQSQNQGRKGSTHNRGRKAPPSQRPQHSQAETQSQSQSQSQAQVPDSQPTQIEVDGPVENFTTFFKVGGGMTANDYAAIRHATDGKWHRWDSRRPAAADYIDQGDLSRLAEKPDMWIKPSDSVVVQVKAAQVTASTDYGFGYTLRFPRFVRIRRDRDWTTALSVNEFADLRAKAQDREEEKKLEVDQKRKDKRKARAGGYASRKRPLTVAGYNARDVNAAKLPEGPQGNVFEGLTFYIMTESALPGDRKKSKLELEGLVKVNGGRIVQQATPASDDQDPVMCIAARRTVKVASLEKHGRKEIIKPIWIFDCLDQAKRDFALGFADQMVVPFEPERHMFFVPEEMRDRLGDNADEYGDSYARDTSEDELREIMDKMGSVDIEEGEEKRIPDLFGDEFFNMKGFLFHGMVFYFDLDTDGLEDVAGYAENEASSGLTTTSLKAIAKFAGAEVLSPEYAMLASVPPKLKTTITHIIAHPASDLSSLRKEVARWTARKIPRILTRGWIQKCWNEGTRVDEEAFVAF</sequence>
<organism evidence="21 22">
    <name type="scientific">Cladophialophora yegresii CBS 114405</name>
    <dbReference type="NCBI Taxonomy" id="1182544"/>
    <lineage>
        <taxon>Eukaryota</taxon>
        <taxon>Fungi</taxon>
        <taxon>Dikarya</taxon>
        <taxon>Ascomycota</taxon>
        <taxon>Pezizomycotina</taxon>
        <taxon>Eurotiomycetes</taxon>
        <taxon>Chaetothyriomycetidae</taxon>
        <taxon>Chaetothyriales</taxon>
        <taxon>Herpotrichiellaceae</taxon>
        <taxon>Cladophialophora</taxon>
    </lineage>
</organism>
<dbReference type="SUPFAM" id="SSF50249">
    <property type="entry name" value="Nucleic acid-binding proteins"/>
    <property type="match status" value="2"/>
</dbReference>
<feature type="compositionally biased region" description="Low complexity" evidence="18">
    <location>
        <begin position="594"/>
        <end position="616"/>
    </location>
</feature>
<evidence type="ECO:0000256" key="10">
    <source>
        <dbReference type="ARBA" id="ARBA00022842"/>
    </source>
</evidence>
<dbReference type="GO" id="GO:0005524">
    <property type="term" value="F:ATP binding"/>
    <property type="evidence" value="ECO:0007669"/>
    <property type="project" value="UniProtKB-KW"/>
</dbReference>
<evidence type="ECO:0000256" key="11">
    <source>
        <dbReference type="ARBA" id="ARBA00023172"/>
    </source>
</evidence>
<dbReference type="InterPro" id="IPR000977">
    <property type="entry name" value="DNA_ligase_ATP-dep"/>
</dbReference>
<dbReference type="Gene3D" id="2.40.50.140">
    <property type="entry name" value="Nucleic acid-binding proteins"/>
    <property type="match status" value="1"/>
</dbReference>
<dbReference type="GO" id="GO:0032807">
    <property type="term" value="C:DNA ligase IV complex"/>
    <property type="evidence" value="ECO:0007669"/>
    <property type="project" value="TreeGrafter"/>
</dbReference>
<feature type="region of interest" description="Disordered" evidence="18">
    <location>
        <begin position="1"/>
        <end position="43"/>
    </location>
</feature>
<dbReference type="OrthoDB" id="151490at2759"/>
<dbReference type="Pfam" id="PF16589">
    <property type="entry name" value="BRCT_2"/>
    <property type="match status" value="1"/>
</dbReference>
<dbReference type="CDD" id="cd17722">
    <property type="entry name" value="BRCT_DNA_ligase_IV_rpt1"/>
    <property type="match status" value="1"/>
</dbReference>
<evidence type="ECO:0000256" key="14">
    <source>
        <dbReference type="ARBA" id="ARBA00034003"/>
    </source>
</evidence>
<dbReference type="InterPro" id="IPR012340">
    <property type="entry name" value="NA-bd_OB-fold"/>
</dbReference>
<keyword evidence="4 16" id="KW-0436">Ligase</keyword>
<dbReference type="NCBIfam" id="TIGR00574">
    <property type="entry name" value="dnl1"/>
    <property type="match status" value="1"/>
</dbReference>
<comment type="cofactor">
    <cofactor evidence="1">
        <name>Mg(2+)</name>
        <dbReference type="ChEBI" id="CHEBI:18420"/>
    </cofactor>
</comment>
<dbReference type="PANTHER" id="PTHR45997">
    <property type="entry name" value="DNA LIGASE 4"/>
    <property type="match status" value="1"/>
</dbReference>
<dbReference type="GeneID" id="19183358"/>
<dbReference type="InterPro" id="IPR044125">
    <property type="entry name" value="Adenylation_DNA_ligase_IV"/>
</dbReference>
<dbReference type="EMBL" id="AMGW01000006">
    <property type="protein sequence ID" value="EXJ55863.1"/>
    <property type="molecule type" value="Genomic_DNA"/>
</dbReference>
<protein>
    <recommendedName>
        <fullName evidence="16">DNA ligase</fullName>
        <ecNumber evidence="16">6.5.1.1</ecNumber>
    </recommendedName>
</protein>